<dbReference type="GeneID" id="54587262"/>
<dbReference type="Gene3D" id="1.10.630.10">
    <property type="entry name" value="Cytochrome P450"/>
    <property type="match status" value="1"/>
</dbReference>
<keyword evidence="6 8" id="KW-0408">Iron</keyword>
<evidence type="ECO:0000256" key="4">
    <source>
        <dbReference type="ARBA" id="ARBA00022723"/>
    </source>
</evidence>
<comment type="cofactor">
    <cofactor evidence="1 8">
        <name>heme</name>
        <dbReference type="ChEBI" id="CHEBI:30413"/>
    </cofactor>
</comment>
<dbReference type="OrthoDB" id="1470350at2759"/>
<proteinExistence type="inferred from homology"/>
<dbReference type="CDD" id="cd11061">
    <property type="entry name" value="CYP67-like"/>
    <property type="match status" value="1"/>
</dbReference>
<evidence type="ECO:0000256" key="7">
    <source>
        <dbReference type="ARBA" id="ARBA00023033"/>
    </source>
</evidence>
<name>A0A6A6I0W8_9PLEO</name>
<evidence type="ECO:0000256" key="3">
    <source>
        <dbReference type="ARBA" id="ARBA00022617"/>
    </source>
</evidence>
<dbReference type="InterPro" id="IPR001128">
    <property type="entry name" value="Cyt_P450"/>
</dbReference>
<keyword evidence="9" id="KW-0472">Membrane</keyword>
<gene>
    <name evidence="10" type="ORF">BU26DRAFT_569809</name>
</gene>
<keyword evidence="9" id="KW-1133">Transmembrane helix</keyword>
<keyword evidence="4 8" id="KW-0479">Metal-binding</keyword>
<dbReference type="PRINTS" id="PR00465">
    <property type="entry name" value="EP450IV"/>
</dbReference>
<reference evidence="10" key="1">
    <citation type="journal article" date="2020" name="Stud. Mycol.">
        <title>101 Dothideomycetes genomes: a test case for predicting lifestyles and emergence of pathogens.</title>
        <authorList>
            <person name="Haridas S."/>
            <person name="Albert R."/>
            <person name="Binder M."/>
            <person name="Bloem J."/>
            <person name="Labutti K."/>
            <person name="Salamov A."/>
            <person name="Andreopoulos B."/>
            <person name="Baker S."/>
            <person name="Barry K."/>
            <person name="Bills G."/>
            <person name="Bluhm B."/>
            <person name="Cannon C."/>
            <person name="Castanera R."/>
            <person name="Culley D."/>
            <person name="Daum C."/>
            <person name="Ezra D."/>
            <person name="Gonzalez J."/>
            <person name="Henrissat B."/>
            <person name="Kuo A."/>
            <person name="Liang C."/>
            <person name="Lipzen A."/>
            <person name="Lutzoni F."/>
            <person name="Magnuson J."/>
            <person name="Mondo S."/>
            <person name="Nolan M."/>
            <person name="Ohm R."/>
            <person name="Pangilinan J."/>
            <person name="Park H.-J."/>
            <person name="Ramirez L."/>
            <person name="Alfaro M."/>
            <person name="Sun H."/>
            <person name="Tritt A."/>
            <person name="Yoshinaga Y."/>
            <person name="Zwiers L.-H."/>
            <person name="Turgeon B."/>
            <person name="Goodwin S."/>
            <person name="Spatafora J."/>
            <person name="Crous P."/>
            <person name="Grigoriev I."/>
        </authorList>
    </citation>
    <scope>NUCLEOTIDE SEQUENCE</scope>
    <source>
        <strain evidence="10">CBS 122368</strain>
    </source>
</reference>
<keyword evidence="11" id="KW-1185">Reference proteome</keyword>
<dbReference type="InterPro" id="IPR036396">
    <property type="entry name" value="Cyt_P450_sf"/>
</dbReference>
<evidence type="ECO:0000313" key="11">
    <source>
        <dbReference type="Proteomes" id="UP000800094"/>
    </source>
</evidence>
<dbReference type="PANTHER" id="PTHR24305">
    <property type="entry name" value="CYTOCHROME P450"/>
    <property type="match status" value="1"/>
</dbReference>
<feature type="binding site" description="axial binding residue" evidence="8">
    <location>
        <position position="450"/>
    </location>
    <ligand>
        <name>heme</name>
        <dbReference type="ChEBI" id="CHEBI:30413"/>
    </ligand>
    <ligandPart>
        <name>Fe</name>
        <dbReference type="ChEBI" id="CHEBI:18248"/>
    </ligandPart>
</feature>
<accession>A0A6A6I0W8</accession>
<dbReference type="Proteomes" id="UP000800094">
    <property type="component" value="Unassembled WGS sequence"/>
</dbReference>
<keyword evidence="7" id="KW-0503">Monooxygenase</keyword>
<dbReference type="RefSeq" id="XP_033678921.1">
    <property type="nucleotide sequence ID" value="XM_033833932.1"/>
</dbReference>
<dbReference type="InterPro" id="IPR002403">
    <property type="entry name" value="Cyt_P450_E_grp-IV"/>
</dbReference>
<organism evidence="10 11">
    <name type="scientific">Trematosphaeria pertusa</name>
    <dbReference type="NCBI Taxonomy" id="390896"/>
    <lineage>
        <taxon>Eukaryota</taxon>
        <taxon>Fungi</taxon>
        <taxon>Dikarya</taxon>
        <taxon>Ascomycota</taxon>
        <taxon>Pezizomycotina</taxon>
        <taxon>Dothideomycetes</taxon>
        <taxon>Pleosporomycetidae</taxon>
        <taxon>Pleosporales</taxon>
        <taxon>Massarineae</taxon>
        <taxon>Trematosphaeriaceae</taxon>
        <taxon>Trematosphaeria</taxon>
    </lineage>
</organism>
<evidence type="ECO:0000256" key="1">
    <source>
        <dbReference type="ARBA" id="ARBA00001971"/>
    </source>
</evidence>
<dbReference type="PANTHER" id="PTHR24305:SF237">
    <property type="entry name" value="CYTOCHROME P450 MONOOXYGENASE ATNE-RELATED"/>
    <property type="match status" value="1"/>
</dbReference>
<evidence type="ECO:0000256" key="8">
    <source>
        <dbReference type="PIRSR" id="PIRSR602403-1"/>
    </source>
</evidence>
<feature type="transmembrane region" description="Helical" evidence="9">
    <location>
        <begin position="6"/>
        <end position="23"/>
    </location>
</feature>
<evidence type="ECO:0000256" key="2">
    <source>
        <dbReference type="ARBA" id="ARBA00010617"/>
    </source>
</evidence>
<dbReference type="Pfam" id="PF00067">
    <property type="entry name" value="p450"/>
    <property type="match status" value="1"/>
</dbReference>
<evidence type="ECO:0000256" key="5">
    <source>
        <dbReference type="ARBA" id="ARBA00023002"/>
    </source>
</evidence>
<dbReference type="InterPro" id="IPR050121">
    <property type="entry name" value="Cytochrome_P450_monoxygenase"/>
</dbReference>
<keyword evidence="5" id="KW-0560">Oxidoreductase</keyword>
<evidence type="ECO:0000256" key="6">
    <source>
        <dbReference type="ARBA" id="ARBA00023004"/>
    </source>
</evidence>
<dbReference type="GO" id="GO:0005506">
    <property type="term" value="F:iron ion binding"/>
    <property type="evidence" value="ECO:0007669"/>
    <property type="project" value="InterPro"/>
</dbReference>
<sequence>MWSYAAFLPLIYILFLAIYRLTLHPLRKHPGPILSKLTDWVNVYHSWKGDRYLVLTRLHKQYGPVVRFGPNRISFCTASSLQDIYGFRANTRKADWYRIWEMLFGAASTATIIDRQSHAKRKRILQSSFTEPALKDVEHVLLKNTAEFCRNLLDDTDASSPRANGWGPARNLSLIVGYMTFDTMGEMVFSKSFGMQHSPKFRGFLGLSMDALRGLNATAFMPLLLKLKLHILLFSELNDGMQRYKKYCAEQSDDRIKRSAQIENKDIWTRVIAGKDSITGHSFTAEDLQSEAAILVSVASHPMRITVSALTHYLLNNPECMEKLVQELRSRFEKLDDIRMGEALKSCTYLRACITETLRLSPSIPGIPLRTARKGGVVVDDEVFPEGTDVGVATYALQHSEDYFPDPYAFIPERWIPVASSERPSKYQAEEAQKKAKQAFCAFSLGPDGCLGKTMVYHQASVIAARMLWMFEIRRAEGDDGESKRIGAAKEWAFAGEYPLNDKFAAEGDGPWIQARQRVVCE</sequence>
<keyword evidence="9" id="KW-0812">Transmembrane</keyword>
<protein>
    <submittedName>
        <fullName evidence="10">Cytochrome P450 CYP548A5</fullName>
    </submittedName>
</protein>
<dbReference type="EMBL" id="ML987204">
    <property type="protein sequence ID" value="KAF2243917.1"/>
    <property type="molecule type" value="Genomic_DNA"/>
</dbReference>
<evidence type="ECO:0000256" key="9">
    <source>
        <dbReference type="SAM" id="Phobius"/>
    </source>
</evidence>
<keyword evidence="3 8" id="KW-0349">Heme</keyword>
<evidence type="ECO:0000313" key="10">
    <source>
        <dbReference type="EMBL" id="KAF2243917.1"/>
    </source>
</evidence>
<dbReference type="GO" id="GO:0016705">
    <property type="term" value="F:oxidoreductase activity, acting on paired donors, with incorporation or reduction of molecular oxygen"/>
    <property type="evidence" value="ECO:0007669"/>
    <property type="project" value="InterPro"/>
</dbReference>
<comment type="similarity">
    <text evidence="2">Belongs to the cytochrome P450 family.</text>
</comment>
<dbReference type="GO" id="GO:0004497">
    <property type="term" value="F:monooxygenase activity"/>
    <property type="evidence" value="ECO:0007669"/>
    <property type="project" value="UniProtKB-KW"/>
</dbReference>
<dbReference type="GO" id="GO:0020037">
    <property type="term" value="F:heme binding"/>
    <property type="evidence" value="ECO:0007669"/>
    <property type="project" value="InterPro"/>
</dbReference>
<dbReference type="SUPFAM" id="SSF48264">
    <property type="entry name" value="Cytochrome P450"/>
    <property type="match status" value="1"/>
</dbReference>
<dbReference type="AlphaFoldDB" id="A0A6A6I0W8"/>